<reference evidence="2" key="1">
    <citation type="submission" date="2020-05" db="EMBL/GenBank/DDBJ databases">
        <authorList>
            <person name="Chiriac C."/>
            <person name="Salcher M."/>
            <person name="Ghai R."/>
            <person name="Kavagutti S V."/>
        </authorList>
    </citation>
    <scope>NUCLEOTIDE SEQUENCE</scope>
</reference>
<evidence type="ECO:0000256" key="1">
    <source>
        <dbReference type="SAM" id="MobiDB-lite"/>
    </source>
</evidence>
<name>A0A6J7UYQ0_9ZZZZ</name>
<accession>A0A6J7UYQ0</accession>
<proteinExistence type="predicted"/>
<organism evidence="2">
    <name type="scientific">freshwater metagenome</name>
    <dbReference type="NCBI Taxonomy" id="449393"/>
    <lineage>
        <taxon>unclassified sequences</taxon>
        <taxon>metagenomes</taxon>
        <taxon>ecological metagenomes</taxon>
    </lineage>
</organism>
<gene>
    <name evidence="2" type="ORF">UFOPK4306_02674</name>
</gene>
<dbReference type="EMBL" id="CAFBQP010000195">
    <property type="protein sequence ID" value="CAB5069087.1"/>
    <property type="molecule type" value="Genomic_DNA"/>
</dbReference>
<feature type="region of interest" description="Disordered" evidence="1">
    <location>
        <begin position="65"/>
        <end position="85"/>
    </location>
</feature>
<sequence length="85" mass="9940">MEVTGDAITLVHHRKLRGRLVELAHDVQSVRDIAHCYHDEFALFGNKWVERDLHRNLVTIAMNSREFEARSHHSGPGRRDERLTE</sequence>
<protein>
    <submittedName>
        <fullName evidence="2">Unannotated protein</fullName>
    </submittedName>
</protein>
<evidence type="ECO:0000313" key="2">
    <source>
        <dbReference type="EMBL" id="CAB5069087.1"/>
    </source>
</evidence>
<dbReference type="AlphaFoldDB" id="A0A6J7UYQ0"/>